<name>A0A285UX29_9STAP</name>
<sequence length="580" mass="64329">MMKHILGMMLTVAAVLMLSLNVQANEITSMQMDVVINEDGSVTVTETRQADMSEGTENYIVFNDSDMDEVEITDFSVEGFTEEPDWNTDADLEDKAGRYGVLDTDEGTELVWGIGEYGEQTYVVNYTLENVVRNLEDGQSLYWNFDTFTEIPTENFVMEVTSDVPLDDEEIRFWGFGFEGDIVSVGDAIRWTAGDTLTSDNDVVLLMHFPEGTYNTDVTDDGTLEDEAAAAQDGSIYDDGSLGAGWIAAIVGGIGAIIAAVVTFFTQYSRRQAKGGHVDSGATMKRRNKGLETGTPPSVDDYAGISYVLMHQGMSYFEEIFQAYLMKWMDEGRLTIEIDRKQGEKLSKGKPEITIHDYASWKDRYSYTFKETVVHLEEEELETGYDALLWRMLIDAADEGGRIDEKQLRKWSKKHAKEVGKLADELEYYSKRWLEANGYFTFTEDKVWGVTAPIDAPTEKGEALMDQLAQYKNYLKEDYTRIYQDDDLYKSHMIWSVLVGEGDDVQKHLTKLTPDDSSQIYPNMMYYYYGPHLASESWSKGLGQGGFQSSNSSAAASGGGGATGMGGGAGAGGGGGGGAR</sequence>
<evidence type="ECO:0000256" key="3">
    <source>
        <dbReference type="SAM" id="SignalP"/>
    </source>
</evidence>
<evidence type="ECO:0000256" key="2">
    <source>
        <dbReference type="SAM" id="Phobius"/>
    </source>
</evidence>
<protein>
    <submittedName>
        <fullName evidence="5">Predicted membrane protein DUF2207</fullName>
    </submittedName>
</protein>
<dbReference type="Proteomes" id="UP000219412">
    <property type="component" value="Unassembled WGS sequence"/>
</dbReference>
<feature type="region of interest" description="Disordered" evidence="1">
    <location>
        <begin position="275"/>
        <end position="296"/>
    </location>
</feature>
<keyword evidence="2" id="KW-1133">Transmembrane helix</keyword>
<evidence type="ECO:0000259" key="4">
    <source>
        <dbReference type="Pfam" id="PF09972"/>
    </source>
</evidence>
<keyword evidence="3" id="KW-0732">Signal</keyword>
<reference evidence="6" key="1">
    <citation type="submission" date="2017-08" db="EMBL/GenBank/DDBJ databases">
        <authorList>
            <person name="Varghese N."/>
            <person name="Submissions S."/>
        </authorList>
    </citation>
    <scope>NUCLEOTIDE SEQUENCE [LARGE SCALE GENOMIC DNA]</scope>
    <source>
        <strain evidence="6">DSM 23173</strain>
    </source>
</reference>
<keyword evidence="6" id="KW-1185">Reference proteome</keyword>
<dbReference type="InterPro" id="IPR018702">
    <property type="entry name" value="DUF2207"/>
</dbReference>
<feature type="compositionally biased region" description="Gly residues" evidence="1">
    <location>
        <begin position="557"/>
        <end position="580"/>
    </location>
</feature>
<dbReference type="AlphaFoldDB" id="A0A285UX29"/>
<dbReference type="OrthoDB" id="46834at2"/>
<evidence type="ECO:0000313" key="5">
    <source>
        <dbReference type="EMBL" id="SOC44781.1"/>
    </source>
</evidence>
<feature type="chain" id="PRO_5012673618" evidence="3">
    <location>
        <begin position="25"/>
        <end position="580"/>
    </location>
</feature>
<proteinExistence type="predicted"/>
<organism evidence="5 6">
    <name type="scientific">Salinicoccus kekensis</name>
    <dbReference type="NCBI Taxonomy" id="714307"/>
    <lineage>
        <taxon>Bacteria</taxon>
        <taxon>Bacillati</taxon>
        <taxon>Bacillota</taxon>
        <taxon>Bacilli</taxon>
        <taxon>Bacillales</taxon>
        <taxon>Staphylococcaceae</taxon>
        <taxon>Salinicoccus</taxon>
    </lineage>
</organism>
<accession>A0A285UX29</accession>
<feature type="compositionally biased region" description="Low complexity" evidence="1">
    <location>
        <begin position="547"/>
        <end position="556"/>
    </location>
</feature>
<feature type="signal peptide" evidence="3">
    <location>
        <begin position="1"/>
        <end position="24"/>
    </location>
</feature>
<feature type="region of interest" description="Disordered" evidence="1">
    <location>
        <begin position="544"/>
        <end position="580"/>
    </location>
</feature>
<keyword evidence="2" id="KW-0812">Transmembrane</keyword>
<feature type="domain" description="DUF2207" evidence="4">
    <location>
        <begin position="26"/>
        <end position="177"/>
    </location>
</feature>
<evidence type="ECO:0000313" key="6">
    <source>
        <dbReference type="Proteomes" id="UP000219412"/>
    </source>
</evidence>
<evidence type="ECO:0000256" key="1">
    <source>
        <dbReference type="SAM" id="MobiDB-lite"/>
    </source>
</evidence>
<feature type="transmembrane region" description="Helical" evidence="2">
    <location>
        <begin position="244"/>
        <end position="265"/>
    </location>
</feature>
<dbReference type="Pfam" id="PF09972">
    <property type="entry name" value="DUF2207"/>
    <property type="match status" value="1"/>
</dbReference>
<gene>
    <name evidence="5" type="ORF">SAMN05878391_2469</name>
</gene>
<keyword evidence="2" id="KW-0472">Membrane</keyword>
<dbReference type="EMBL" id="OBQF01000007">
    <property type="protein sequence ID" value="SOC44781.1"/>
    <property type="molecule type" value="Genomic_DNA"/>
</dbReference>